<feature type="compositionally biased region" description="Low complexity" evidence="1">
    <location>
        <begin position="1"/>
        <end position="11"/>
    </location>
</feature>
<evidence type="ECO:0000256" key="1">
    <source>
        <dbReference type="SAM" id="MobiDB-lite"/>
    </source>
</evidence>
<feature type="compositionally biased region" description="Basic and acidic residues" evidence="1">
    <location>
        <begin position="101"/>
        <end position="115"/>
    </location>
</feature>
<feature type="region of interest" description="Disordered" evidence="1">
    <location>
        <begin position="1"/>
        <end position="22"/>
    </location>
</feature>
<feature type="compositionally biased region" description="Low complexity" evidence="1">
    <location>
        <begin position="116"/>
        <end position="135"/>
    </location>
</feature>
<reference evidence="2" key="1">
    <citation type="submission" date="2014-12" db="EMBL/GenBank/DDBJ databases">
        <title>Insight into the proteome of Arion vulgaris.</title>
        <authorList>
            <person name="Aradska J."/>
            <person name="Bulat T."/>
            <person name="Smidak R."/>
            <person name="Sarate P."/>
            <person name="Gangsoo J."/>
            <person name="Sialana F."/>
            <person name="Bilban M."/>
            <person name="Lubec G."/>
        </authorList>
    </citation>
    <scope>NUCLEOTIDE SEQUENCE</scope>
    <source>
        <tissue evidence="2">Skin</tissue>
    </source>
</reference>
<gene>
    <name evidence="2" type="primary">ORF25389</name>
</gene>
<dbReference type="AlphaFoldDB" id="A0A0B6YH86"/>
<name>A0A0B6YH86_9EUPU</name>
<protein>
    <submittedName>
        <fullName evidence="2">Uncharacterized protein</fullName>
    </submittedName>
</protein>
<accession>A0A0B6YH86</accession>
<feature type="non-terminal residue" evidence="2">
    <location>
        <position position="1"/>
    </location>
</feature>
<organism evidence="2">
    <name type="scientific">Arion vulgaris</name>
    <dbReference type="NCBI Taxonomy" id="1028688"/>
    <lineage>
        <taxon>Eukaryota</taxon>
        <taxon>Metazoa</taxon>
        <taxon>Spiralia</taxon>
        <taxon>Lophotrochozoa</taxon>
        <taxon>Mollusca</taxon>
        <taxon>Gastropoda</taxon>
        <taxon>Heterobranchia</taxon>
        <taxon>Euthyneura</taxon>
        <taxon>Panpulmonata</taxon>
        <taxon>Eupulmonata</taxon>
        <taxon>Stylommatophora</taxon>
        <taxon>Helicina</taxon>
        <taxon>Arionoidea</taxon>
        <taxon>Arionidae</taxon>
        <taxon>Arion</taxon>
    </lineage>
</organism>
<sequence>DSQTSSTATAESKSKPPSHEPAILHVQTVQLSSLFNPSFANPNKQSALSSTLLSKSKRPIKQSPSQASLSNDKSAKKQTKTAFEERQTILPKPDGQSPKLQRRESATTAVGDKDPSSPGRASKASSRSSKNTVSSPARSITTPSEAEGLELEYDDFIEDDPLSYFDYEETQKLAFRGGERIGQTRVQEEEEDEDEV</sequence>
<evidence type="ECO:0000313" key="2">
    <source>
        <dbReference type="EMBL" id="CEK55509.1"/>
    </source>
</evidence>
<feature type="compositionally biased region" description="Polar residues" evidence="1">
    <location>
        <begin position="62"/>
        <end position="72"/>
    </location>
</feature>
<feature type="region of interest" description="Disordered" evidence="1">
    <location>
        <begin position="36"/>
        <end position="151"/>
    </location>
</feature>
<feature type="compositionally biased region" description="Low complexity" evidence="1">
    <location>
        <begin position="44"/>
        <end position="54"/>
    </location>
</feature>
<proteinExistence type="predicted"/>
<feature type="region of interest" description="Disordered" evidence="1">
    <location>
        <begin position="177"/>
        <end position="196"/>
    </location>
</feature>
<dbReference type="EMBL" id="HACG01008644">
    <property type="protein sequence ID" value="CEK55509.1"/>
    <property type="molecule type" value="Transcribed_RNA"/>
</dbReference>